<comment type="subcellular location">
    <subcellularLocation>
        <location evidence="1">Cell membrane</location>
        <topology evidence="1">Multi-pass membrane protein</topology>
    </subcellularLocation>
</comment>
<evidence type="ECO:0000256" key="8">
    <source>
        <dbReference type="SAM" id="Phobius"/>
    </source>
</evidence>
<feature type="transmembrane region" description="Helical" evidence="8">
    <location>
        <begin position="12"/>
        <end position="32"/>
    </location>
</feature>
<keyword evidence="4 8" id="KW-0812">Transmembrane</keyword>
<dbReference type="PANTHER" id="PTHR20855">
    <property type="entry name" value="ADIPOR/PROGESTIN RECEPTOR-RELATED"/>
    <property type="match status" value="1"/>
</dbReference>
<reference evidence="9 10" key="1">
    <citation type="submission" date="2019-07" db="EMBL/GenBank/DDBJ databases">
        <title>The draft genome sequence of Aquimarina algiphila M91.</title>
        <authorList>
            <person name="Meng X."/>
        </authorList>
    </citation>
    <scope>NUCLEOTIDE SEQUENCE [LARGE SCALE GENOMIC DNA]</scope>
    <source>
        <strain evidence="9 10">M91</strain>
    </source>
</reference>
<name>A0A554VKK9_9FLAO</name>
<dbReference type="GO" id="GO:0140911">
    <property type="term" value="F:pore-forming activity"/>
    <property type="evidence" value="ECO:0007669"/>
    <property type="project" value="InterPro"/>
</dbReference>
<evidence type="ECO:0000256" key="7">
    <source>
        <dbReference type="PIRSR" id="PIRSR604254-1"/>
    </source>
</evidence>
<organism evidence="9 10">
    <name type="scientific">Aquimarina algiphila</name>
    <dbReference type="NCBI Taxonomy" id="2047982"/>
    <lineage>
        <taxon>Bacteria</taxon>
        <taxon>Pseudomonadati</taxon>
        <taxon>Bacteroidota</taxon>
        <taxon>Flavobacteriia</taxon>
        <taxon>Flavobacteriales</taxon>
        <taxon>Flavobacteriaceae</taxon>
        <taxon>Aquimarina</taxon>
    </lineage>
</organism>
<keyword evidence="7" id="KW-0479">Metal-binding</keyword>
<dbReference type="GO" id="GO:0005886">
    <property type="term" value="C:plasma membrane"/>
    <property type="evidence" value="ECO:0007669"/>
    <property type="project" value="UniProtKB-SubCell"/>
</dbReference>
<feature type="binding site" evidence="7">
    <location>
        <position position="190"/>
    </location>
    <ligand>
        <name>Zn(2+)</name>
        <dbReference type="ChEBI" id="CHEBI:29105"/>
    </ligand>
</feature>
<feature type="transmembrane region" description="Helical" evidence="8">
    <location>
        <begin position="186"/>
        <end position="208"/>
    </location>
</feature>
<evidence type="ECO:0000256" key="1">
    <source>
        <dbReference type="ARBA" id="ARBA00004651"/>
    </source>
</evidence>
<evidence type="ECO:0000256" key="3">
    <source>
        <dbReference type="ARBA" id="ARBA00022475"/>
    </source>
</evidence>
<keyword evidence="3" id="KW-1003">Cell membrane</keyword>
<keyword evidence="6 8" id="KW-0472">Membrane</keyword>
<protein>
    <submittedName>
        <fullName evidence="9">Hemolysin III family protein</fullName>
    </submittedName>
</protein>
<evidence type="ECO:0000256" key="4">
    <source>
        <dbReference type="ARBA" id="ARBA00022692"/>
    </source>
</evidence>
<dbReference type="OrthoDB" id="9813689at2"/>
<proteinExistence type="inferred from homology"/>
<evidence type="ECO:0000256" key="5">
    <source>
        <dbReference type="ARBA" id="ARBA00022989"/>
    </source>
</evidence>
<feature type="transmembrane region" description="Helical" evidence="8">
    <location>
        <begin position="44"/>
        <end position="65"/>
    </location>
</feature>
<dbReference type="InterPro" id="IPR005744">
    <property type="entry name" value="Hy-lIII"/>
</dbReference>
<dbReference type="PANTHER" id="PTHR20855:SF3">
    <property type="entry name" value="LD03007P"/>
    <property type="match status" value="1"/>
</dbReference>
<dbReference type="EMBL" id="VLNR01000022">
    <property type="protein sequence ID" value="TSE08560.1"/>
    <property type="molecule type" value="Genomic_DNA"/>
</dbReference>
<sequence length="209" mass="23725">MRNIQSQIEERWNWITHGVGFILSIIGFFILLNSNSNKTLYSTFVIIIYTSSLLILYFASTAYHYTSDATLKRKFRVLDHISIYLLISGTYSPVTLISLIDSKGISLFIIVWSLAVIGTILKIFSTGRFDVLSVILYLIMGWLIVLDIDTLSNVVGDEGITYLMLGGAAYTIGIVFYALKQIPFGHVIWHLFVLAGSIFHYMFILRYVI</sequence>
<feature type="binding site" evidence="7">
    <location>
        <position position="64"/>
    </location>
    <ligand>
        <name>Zn(2+)</name>
        <dbReference type="ChEBI" id="CHEBI:29105"/>
    </ligand>
</feature>
<comment type="similarity">
    <text evidence="2">Belongs to the UPF0073 (Hly-III) family.</text>
</comment>
<keyword evidence="5 8" id="KW-1133">Transmembrane helix</keyword>
<comment type="caution">
    <text evidence="9">The sequence shown here is derived from an EMBL/GenBank/DDBJ whole genome shotgun (WGS) entry which is preliminary data.</text>
</comment>
<keyword evidence="10" id="KW-1185">Reference proteome</keyword>
<dbReference type="AlphaFoldDB" id="A0A554VKK9"/>
<feature type="transmembrane region" description="Helical" evidence="8">
    <location>
        <begin position="131"/>
        <end position="148"/>
    </location>
</feature>
<evidence type="ECO:0000313" key="9">
    <source>
        <dbReference type="EMBL" id="TSE08560.1"/>
    </source>
</evidence>
<feature type="binding site" evidence="7">
    <location>
        <position position="186"/>
    </location>
    <ligand>
        <name>Zn(2+)</name>
        <dbReference type="ChEBI" id="CHEBI:29105"/>
    </ligand>
</feature>
<feature type="transmembrane region" description="Helical" evidence="8">
    <location>
        <begin position="77"/>
        <end position="99"/>
    </location>
</feature>
<dbReference type="Pfam" id="PF03006">
    <property type="entry name" value="HlyIII"/>
    <property type="match status" value="1"/>
</dbReference>
<evidence type="ECO:0000256" key="6">
    <source>
        <dbReference type="ARBA" id="ARBA00023136"/>
    </source>
</evidence>
<dbReference type="RefSeq" id="WP_143916655.1">
    <property type="nucleotide sequence ID" value="NZ_CANMIK010000024.1"/>
</dbReference>
<dbReference type="GO" id="GO:0046872">
    <property type="term" value="F:metal ion binding"/>
    <property type="evidence" value="ECO:0007669"/>
    <property type="project" value="UniProtKB-KW"/>
</dbReference>
<dbReference type="Proteomes" id="UP000318833">
    <property type="component" value="Unassembled WGS sequence"/>
</dbReference>
<gene>
    <name evidence="9" type="ORF">FOF46_12370</name>
</gene>
<evidence type="ECO:0000256" key="2">
    <source>
        <dbReference type="ARBA" id="ARBA00008488"/>
    </source>
</evidence>
<dbReference type="NCBIfam" id="TIGR01065">
    <property type="entry name" value="hlyIII"/>
    <property type="match status" value="1"/>
</dbReference>
<dbReference type="InterPro" id="IPR004254">
    <property type="entry name" value="AdipoR/HlyIII-related"/>
</dbReference>
<feature type="transmembrane region" description="Helical" evidence="8">
    <location>
        <begin position="160"/>
        <end position="179"/>
    </location>
</feature>
<keyword evidence="7" id="KW-0862">Zinc</keyword>
<feature type="transmembrane region" description="Helical" evidence="8">
    <location>
        <begin position="105"/>
        <end position="124"/>
    </location>
</feature>
<accession>A0A554VKK9</accession>
<evidence type="ECO:0000313" key="10">
    <source>
        <dbReference type="Proteomes" id="UP000318833"/>
    </source>
</evidence>